<evidence type="ECO:0000313" key="2">
    <source>
        <dbReference type="EMBL" id="GCC19347.1"/>
    </source>
</evidence>
<feature type="compositionally biased region" description="Basic and acidic residues" evidence="1">
    <location>
        <begin position="306"/>
        <end position="328"/>
    </location>
</feature>
<comment type="caution">
    <text evidence="2">The sequence shown here is derived from an EMBL/GenBank/DDBJ whole genome shotgun (WGS) entry which is preliminary data.</text>
</comment>
<keyword evidence="3" id="KW-1185">Reference proteome</keyword>
<dbReference type="AlphaFoldDB" id="A0A401RMD3"/>
<dbReference type="Proteomes" id="UP000287033">
    <property type="component" value="Unassembled WGS sequence"/>
</dbReference>
<dbReference type="EMBL" id="BEZZ01003278">
    <property type="protein sequence ID" value="GCC19347.1"/>
    <property type="molecule type" value="Genomic_DNA"/>
</dbReference>
<feature type="region of interest" description="Disordered" evidence="1">
    <location>
        <begin position="180"/>
        <end position="208"/>
    </location>
</feature>
<reference evidence="2 3" key="1">
    <citation type="journal article" date="2018" name="Nat. Ecol. Evol.">
        <title>Shark genomes provide insights into elasmobranch evolution and the origin of vertebrates.</title>
        <authorList>
            <person name="Hara Y"/>
            <person name="Yamaguchi K"/>
            <person name="Onimaru K"/>
            <person name="Kadota M"/>
            <person name="Koyanagi M"/>
            <person name="Keeley SD"/>
            <person name="Tatsumi K"/>
            <person name="Tanaka K"/>
            <person name="Motone F"/>
            <person name="Kageyama Y"/>
            <person name="Nozu R"/>
            <person name="Adachi N"/>
            <person name="Nishimura O"/>
            <person name="Nakagawa R"/>
            <person name="Tanegashima C"/>
            <person name="Kiyatake I"/>
            <person name="Matsumoto R"/>
            <person name="Murakumo K"/>
            <person name="Nishida K"/>
            <person name="Terakita A"/>
            <person name="Kuratani S"/>
            <person name="Sato K"/>
            <person name="Hyodo S Kuraku.S."/>
        </authorList>
    </citation>
    <scope>NUCLEOTIDE SEQUENCE [LARGE SCALE GENOMIC DNA]</scope>
</reference>
<sequence>MPGNLQHVVVMTVFEKGDKTDCGPLVHPIDYFYDLGQMSSLDQPSVRMDLSRYSNPVPFTLQNMTTPMPQTSDFHFSLYVLLPPPEPSVRFQQPPVTVYEGNQTFYTTLPIQVRNAVCNARSSASQPNQLQTPLTSQGSAGMHCLSLEQFQQHDWRQKQHCQPHELQVLQGFQPGVTHSLSKQQKHHFVSRQYDPDTVPGPKALESGADLNATSCSDWQLQQDSKPHPTGVNEAQNSNPEVEASNGKGDGFSSIDPNEECEKKLIMLTFDDAVMMFDFELFDHPQVNGQVGEQDQTPTLHRQANGRNEDSQKTTRGKVNKETLPKEGKSSSTALADHCAGIKLTLTKRALPAVHIETPSIPCRFANDHSFYNLKPEQVNLQMLLELEDISDDESCWESLSPKGRTADGHSSLGGENPPKRQSLITRKRKHQFLDLES</sequence>
<feature type="region of interest" description="Disordered" evidence="1">
    <location>
        <begin position="395"/>
        <end position="427"/>
    </location>
</feature>
<organism evidence="2 3">
    <name type="scientific">Chiloscyllium punctatum</name>
    <name type="common">Brownbanded bambooshark</name>
    <name type="synonym">Hemiscyllium punctatum</name>
    <dbReference type="NCBI Taxonomy" id="137246"/>
    <lineage>
        <taxon>Eukaryota</taxon>
        <taxon>Metazoa</taxon>
        <taxon>Chordata</taxon>
        <taxon>Craniata</taxon>
        <taxon>Vertebrata</taxon>
        <taxon>Chondrichthyes</taxon>
        <taxon>Elasmobranchii</taxon>
        <taxon>Galeomorphii</taxon>
        <taxon>Galeoidea</taxon>
        <taxon>Orectolobiformes</taxon>
        <taxon>Hemiscylliidae</taxon>
        <taxon>Chiloscyllium</taxon>
    </lineage>
</organism>
<dbReference type="OrthoDB" id="9940723at2759"/>
<gene>
    <name evidence="2" type="ORF">chiPu_0021049</name>
</gene>
<proteinExistence type="predicted"/>
<feature type="region of interest" description="Disordered" evidence="1">
    <location>
        <begin position="220"/>
        <end position="255"/>
    </location>
</feature>
<name>A0A401RMD3_CHIPU</name>
<accession>A0A401RMD3</accession>
<evidence type="ECO:0000256" key="1">
    <source>
        <dbReference type="SAM" id="MobiDB-lite"/>
    </source>
</evidence>
<dbReference type="OMA" id="MMFDFEL"/>
<evidence type="ECO:0000313" key="3">
    <source>
        <dbReference type="Proteomes" id="UP000287033"/>
    </source>
</evidence>
<feature type="region of interest" description="Disordered" evidence="1">
    <location>
        <begin position="298"/>
        <end position="331"/>
    </location>
</feature>
<protein>
    <submittedName>
        <fullName evidence="2">Uncharacterized protein</fullName>
    </submittedName>
</protein>